<sequence>MHTLKLFLILAFLTTLVACSNRTTVMADRQGYELRACPYPKKGKPASVDELRIALRDALGSFYWCADQTDAAIKYENEK</sequence>
<evidence type="ECO:0000313" key="1">
    <source>
        <dbReference type="EMBL" id="QBQ72920.1"/>
    </source>
</evidence>
<name>A0A482MIE8_9CAUD</name>
<protein>
    <submittedName>
        <fullName evidence="1">O-spanin</fullName>
    </submittedName>
</protein>
<reference evidence="1 2" key="1">
    <citation type="journal article" date="2019" name="Microbiol. Resour. Announc.">
        <title>Complete Genome Sequence of Serratia marcescens Siphophage Serbin.</title>
        <authorList>
            <person name="Williams E.A."/>
            <person name="Hopson H."/>
            <person name="Rodriguez A."/>
            <person name="Kongari R."/>
            <person name="Bonasera R."/>
            <person name="Hernandez-Morales A.C."/>
            <person name="Liu M."/>
        </authorList>
    </citation>
    <scope>NUCLEOTIDE SEQUENCE [LARGE SCALE GENOMIC DNA]</scope>
</reference>
<evidence type="ECO:0000313" key="2">
    <source>
        <dbReference type="Proteomes" id="UP000308339"/>
    </source>
</evidence>
<organism evidence="1 2">
    <name type="scientific">Serratia phage Serbin</name>
    <dbReference type="NCBI Taxonomy" id="2562181"/>
    <lineage>
        <taxon>Viruses</taxon>
        <taxon>Duplodnaviria</taxon>
        <taxon>Heunggongvirae</taxon>
        <taxon>Uroviricota</taxon>
        <taxon>Caudoviricetes</taxon>
        <taxon>Serbinvirus</taxon>
        <taxon>Serbinvirus serbin</taxon>
    </lineage>
</organism>
<dbReference type="PROSITE" id="PS51257">
    <property type="entry name" value="PROKAR_LIPOPROTEIN"/>
    <property type="match status" value="1"/>
</dbReference>
<accession>A0A482MIE8</accession>
<proteinExistence type="predicted"/>
<dbReference type="EMBL" id="MK608336">
    <property type="protein sequence ID" value="QBQ72920.1"/>
    <property type="molecule type" value="Genomic_DNA"/>
</dbReference>
<keyword evidence="2" id="KW-1185">Reference proteome</keyword>
<dbReference type="Proteomes" id="UP000308339">
    <property type="component" value="Segment"/>
</dbReference>
<gene>
    <name evidence="1" type="ORF">CPT_Serbin_004</name>
</gene>